<keyword evidence="3" id="KW-1185">Reference proteome</keyword>
<gene>
    <name evidence="2" type="ORF">ACFPZF_11455</name>
</gene>
<dbReference type="Pfam" id="PF25535">
    <property type="entry name" value="DUF7919"/>
    <property type="match status" value="1"/>
</dbReference>
<organism evidence="2 3">
    <name type="scientific">Kitasatospora cinereorecta</name>
    <dbReference type="NCBI Taxonomy" id="285560"/>
    <lineage>
        <taxon>Bacteria</taxon>
        <taxon>Bacillati</taxon>
        <taxon>Actinomycetota</taxon>
        <taxon>Actinomycetes</taxon>
        <taxon>Kitasatosporales</taxon>
        <taxon>Streptomycetaceae</taxon>
        <taxon>Kitasatospora</taxon>
    </lineage>
</organism>
<feature type="domain" description="DUF7919" evidence="1">
    <location>
        <begin position="3"/>
        <end position="138"/>
    </location>
</feature>
<reference evidence="3" key="1">
    <citation type="journal article" date="2019" name="Int. J. Syst. Evol. Microbiol.">
        <title>The Global Catalogue of Microorganisms (GCM) 10K type strain sequencing project: providing services to taxonomists for standard genome sequencing and annotation.</title>
        <authorList>
            <consortium name="The Broad Institute Genomics Platform"/>
            <consortium name="The Broad Institute Genome Sequencing Center for Infectious Disease"/>
            <person name="Wu L."/>
            <person name="Ma J."/>
        </authorList>
    </citation>
    <scope>NUCLEOTIDE SEQUENCE [LARGE SCALE GENOMIC DNA]</scope>
    <source>
        <strain evidence="3">CGMCC 4.1622</strain>
    </source>
</reference>
<dbReference type="Proteomes" id="UP001596066">
    <property type="component" value="Unassembled WGS sequence"/>
</dbReference>
<protein>
    <recommendedName>
        <fullName evidence="1">DUF7919 domain-containing protein</fullName>
    </recommendedName>
</protein>
<comment type="caution">
    <text evidence="2">The sequence shown here is derived from an EMBL/GenBank/DDBJ whole genome shotgun (WGS) entry which is preliminary data.</text>
</comment>
<dbReference type="RefSeq" id="WP_346144104.1">
    <property type="nucleotide sequence ID" value="NZ_BAAAUA010000015.1"/>
</dbReference>
<dbReference type="InterPro" id="IPR057679">
    <property type="entry name" value="DUF7919"/>
</dbReference>
<proteinExistence type="predicted"/>
<name>A0ABW0VBY7_9ACTN</name>
<dbReference type="EMBL" id="JBHSOC010000016">
    <property type="protein sequence ID" value="MFC5641965.1"/>
    <property type="molecule type" value="Genomic_DNA"/>
</dbReference>
<sequence length="166" mass="17764">MVHFTDLSPYGDGPELVATAHGYLRFTPGYVRLRVGWLGSTCSPGPVDRAFADALHEVVAHSARFNATRGFHRCRLCPQSAVPDVPAGTMGTPADTRANAEIRVPGRADTVFAAPTTIWHYVTAHGYVPPAEFQAAVLALVASGGHHGTPDWIAAWIDADAYRFPG</sequence>
<evidence type="ECO:0000259" key="1">
    <source>
        <dbReference type="Pfam" id="PF25535"/>
    </source>
</evidence>
<accession>A0ABW0VBY7</accession>
<evidence type="ECO:0000313" key="3">
    <source>
        <dbReference type="Proteomes" id="UP001596066"/>
    </source>
</evidence>
<evidence type="ECO:0000313" key="2">
    <source>
        <dbReference type="EMBL" id="MFC5641965.1"/>
    </source>
</evidence>